<dbReference type="AlphaFoldDB" id="A0A517YHU3"/>
<accession>A0A517YHU3</accession>
<reference evidence="3 4" key="1">
    <citation type="submission" date="2019-02" db="EMBL/GenBank/DDBJ databases">
        <title>Deep-cultivation of Planctomycetes and their phenomic and genomic characterization uncovers novel biology.</title>
        <authorList>
            <person name="Wiegand S."/>
            <person name="Jogler M."/>
            <person name="Boedeker C."/>
            <person name="Pinto D."/>
            <person name="Vollmers J."/>
            <person name="Rivas-Marin E."/>
            <person name="Kohn T."/>
            <person name="Peeters S.H."/>
            <person name="Heuer A."/>
            <person name="Rast P."/>
            <person name="Oberbeckmann S."/>
            <person name="Bunk B."/>
            <person name="Jeske O."/>
            <person name="Meyerdierks A."/>
            <person name="Storesund J.E."/>
            <person name="Kallscheuer N."/>
            <person name="Luecker S."/>
            <person name="Lage O.M."/>
            <person name="Pohl T."/>
            <person name="Merkel B.J."/>
            <person name="Hornburger P."/>
            <person name="Mueller R.-W."/>
            <person name="Bruemmer F."/>
            <person name="Labrenz M."/>
            <person name="Spormann A.M."/>
            <person name="Op den Camp H."/>
            <person name="Overmann J."/>
            <person name="Amann R."/>
            <person name="Jetten M.S.M."/>
            <person name="Mascher T."/>
            <person name="Medema M.H."/>
            <person name="Devos D.P."/>
            <person name="Kaster A.-K."/>
            <person name="Ovreas L."/>
            <person name="Rohde M."/>
            <person name="Galperin M.Y."/>
            <person name="Jogler C."/>
        </authorList>
    </citation>
    <scope>NUCLEOTIDE SEQUENCE [LARGE SCALE GENOMIC DNA]</scope>
    <source>
        <strain evidence="3 4">ETA_A8</strain>
    </source>
</reference>
<feature type="region of interest" description="Disordered" evidence="1">
    <location>
        <begin position="32"/>
        <end position="62"/>
    </location>
</feature>
<gene>
    <name evidence="3" type="ORF">ETAA8_49010</name>
</gene>
<proteinExistence type="predicted"/>
<evidence type="ECO:0000313" key="4">
    <source>
        <dbReference type="Proteomes" id="UP000315017"/>
    </source>
</evidence>
<sequence precursor="true">MRPSTKIFVLILGCWLFVGSSAHSALWAQQAAGNAPAGGPPQRRSTAAMPARRQTGAQRAAYQEGVAPAENLPSAAPPAELPAPAGVPAAQGAAQPYYVPEQEAFVDDGNYAGYDPGYANYGSPMNCGVFSKLWVRGEWLMWDMKGMYAPPLVISSRVENIDPSELHLNDNGNLGVTNPIVILFGGETLNGEARSGAKFSAGLWLDDCQTVGFEGDYFGLTDGDDSFYLNSNGSPILARPFYNVLSGLESSELVAFPDPVNGVAHTGLIDIDTSTRFQGAGARAIINLGCNSGCGASWWNGCSMPTMGRADLVVGYRYLRLDDSLRIIERSNLNPGGDFDITDRFDADNTFNGLDFGLLLKHQRGCMSVELLSKIALGNTRSEVEIDGSTVITPTGGAAQQFVGGILAQRTNIGQYSQDEFAVVPELGLTLGYELNPCWKLTAGYTWLYWSRVARAGDQIDRDVNPDLIPEEADPPADTHLRPQFRFVHDDFWAHGLRLGVEANW</sequence>
<feature type="signal peptide" evidence="2">
    <location>
        <begin position="1"/>
        <end position="24"/>
    </location>
</feature>
<dbReference type="KEGG" id="aagg:ETAA8_49010"/>
<keyword evidence="4" id="KW-1185">Reference proteome</keyword>
<evidence type="ECO:0000256" key="1">
    <source>
        <dbReference type="SAM" id="MobiDB-lite"/>
    </source>
</evidence>
<name>A0A517YHU3_9BACT</name>
<feature type="chain" id="PRO_5022053300" evidence="2">
    <location>
        <begin position="25"/>
        <end position="505"/>
    </location>
</feature>
<dbReference type="Pfam" id="PF07585">
    <property type="entry name" value="BBP7"/>
    <property type="match status" value="1"/>
</dbReference>
<dbReference type="InterPro" id="IPR011446">
    <property type="entry name" value="BBP7"/>
</dbReference>
<organism evidence="3 4">
    <name type="scientific">Anatilimnocola aggregata</name>
    <dbReference type="NCBI Taxonomy" id="2528021"/>
    <lineage>
        <taxon>Bacteria</taxon>
        <taxon>Pseudomonadati</taxon>
        <taxon>Planctomycetota</taxon>
        <taxon>Planctomycetia</taxon>
        <taxon>Pirellulales</taxon>
        <taxon>Pirellulaceae</taxon>
        <taxon>Anatilimnocola</taxon>
    </lineage>
</organism>
<protein>
    <submittedName>
        <fullName evidence="3">Uncharacterized protein</fullName>
    </submittedName>
</protein>
<dbReference type="EMBL" id="CP036274">
    <property type="protein sequence ID" value="QDU29786.1"/>
    <property type="molecule type" value="Genomic_DNA"/>
</dbReference>
<dbReference type="Proteomes" id="UP000315017">
    <property type="component" value="Chromosome"/>
</dbReference>
<feature type="compositionally biased region" description="Low complexity" evidence="1">
    <location>
        <begin position="32"/>
        <end position="42"/>
    </location>
</feature>
<evidence type="ECO:0000313" key="3">
    <source>
        <dbReference type="EMBL" id="QDU29786.1"/>
    </source>
</evidence>
<evidence type="ECO:0000256" key="2">
    <source>
        <dbReference type="SAM" id="SignalP"/>
    </source>
</evidence>
<keyword evidence="2" id="KW-0732">Signal</keyword>